<dbReference type="Pfam" id="PF00226">
    <property type="entry name" value="DnaJ"/>
    <property type="match status" value="1"/>
</dbReference>
<evidence type="ECO:0000313" key="3">
    <source>
        <dbReference type="EMBL" id="ORY02984.1"/>
    </source>
</evidence>
<keyword evidence="1" id="KW-1133">Transmembrane helix</keyword>
<accession>A0A1Y1YYP1</accession>
<dbReference type="EMBL" id="MCFE01000051">
    <property type="protein sequence ID" value="ORY02984.1"/>
    <property type="molecule type" value="Genomic_DNA"/>
</dbReference>
<dbReference type="STRING" id="1314790.A0A1Y1YYP1"/>
<dbReference type="OrthoDB" id="10250354at2759"/>
<dbReference type="InterPro" id="IPR051100">
    <property type="entry name" value="DnaJ_subfamily_B/C"/>
</dbReference>
<reference evidence="3 4" key="1">
    <citation type="submission" date="2016-07" db="EMBL/GenBank/DDBJ databases">
        <title>Pervasive Adenine N6-methylation of Active Genes in Fungi.</title>
        <authorList>
            <consortium name="DOE Joint Genome Institute"/>
            <person name="Mondo S.J."/>
            <person name="Dannebaum R.O."/>
            <person name="Kuo R.C."/>
            <person name="Labutti K."/>
            <person name="Haridas S."/>
            <person name="Kuo A."/>
            <person name="Salamov A."/>
            <person name="Ahrendt S.R."/>
            <person name="Lipzen A."/>
            <person name="Sullivan W."/>
            <person name="Andreopoulos W.B."/>
            <person name="Clum A."/>
            <person name="Lindquist E."/>
            <person name="Daum C."/>
            <person name="Ramamoorthy G.K."/>
            <person name="Gryganskyi A."/>
            <person name="Culley D."/>
            <person name="Magnuson J.K."/>
            <person name="James T.Y."/>
            <person name="O'Malley M.A."/>
            <person name="Stajich J.E."/>
            <person name="Spatafora J.W."/>
            <person name="Visel A."/>
            <person name="Grigoriev I.V."/>
        </authorList>
    </citation>
    <scope>NUCLEOTIDE SEQUENCE [LARGE SCALE GENOMIC DNA]</scope>
    <source>
        <strain evidence="3 4">CBS 931.73</strain>
    </source>
</reference>
<dbReference type="Proteomes" id="UP000193498">
    <property type="component" value="Unassembled WGS sequence"/>
</dbReference>
<evidence type="ECO:0000256" key="1">
    <source>
        <dbReference type="SAM" id="Phobius"/>
    </source>
</evidence>
<dbReference type="PANTHER" id="PTHR43908:SF3">
    <property type="entry name" value="AT29763P-RELATED"/>
    <property type="match status" value="1"/>
</dbReference>
<dbReference type="InterPro" id="IPR001623">
    <property type="entry name" value="DnaJ_domain"/>
</dbReference>
<dbReference type="InterPro" id="IPR036869">
    <property type="entry name" value="J_dom_sf"/>
</dbReference>
<sequence>MPDSMEKGPEEALRRILDFPTEYYTVLDISKDSSTLQIKRAYKKLALILHPDKNPSSKAEEAFKVVSKAYSVLVEENARRNYDLYGAGREATGLQSDPRMSRSRFHFVSFLPFLIILFCILFQCFFEETNDYPDFRYSPSGEFTAERFTEGHHVRYFVTPSIEHWLHSQDIENIQKYEKFIEFKHHHLSDIHQNLMKPYSTWGDSNLQPKPMNPNKLLTF</sequence>
<gene>
    <name evidence="3" type="ORF">K493DRAFT_76168</name>
</gene>
<dbReference type="SUPFAM" id="SSF46565">
    <property type="entry name" value="Chaperone J-domain"/>
    <property type="match status" value="1"/>
</dbReference>
<dbReference type="AlphaFoldDB" id="A0A1Y1YYP1"/>
<dbReference type="PROSITE" id="PS50076">
    <property type="entry name" value="DNAJ_2"/>
    <property type="match status" value="1"/>
</dbReference>
<dbReference type="GO" id="GO:0071218">
    <property type="term" value="P:cellular response to misfolded protein"/>
    <property type="evidence" value="ECO:0007669"/>
    <property type="project" value="TreeGrafter"/>
</dbReference>
<dbReference type="Gene3D" id="1.10.287.110">
    <property type="entry name" value="DnaJ domain"/>
    <property type="match status" value="1"/>
</dbReference>
<dbReference type="PANTHER" id="PTHR43908">
    <property type="entry name" value="AT29763P-RELATED"/>
    <property type="match status" value="1"/>
</dbReference>
<feature type="transmembrane region" description="Helical" evidence="1">
    <location>
        <begin position="105"/>
        <end position="126"/>
    </location>
</feature>
<evidence type="ECO:0000259" key="2">
    <source>
        <dbReference type="PROSITE" id="PS50076"/>
    </source>
</evidence>
<keyword evidence="1" id="KW-0472">Membrane</keyword>
<dbReference type="CDD" id="cd06257">
    <property type="entry name" value="DnaJ"/>
    <property type="match status" value="1"/>
</dbReference>
<organism evidence="3 4">
    <name type="scientific">Basidiobolus meristosporus CBS 931.73</name>
    <dbReference type="NCBI Taxonomy" id="1314790"/>
    <lineage>
        <taxon>Eukaryota</taxon>
        <taxon>Fungi</taxon>
        <taxon>Fungi incertae sedis</taxon>
        <taxon>Zoopagomycota</taxon>
        <taxon>Entomophthoromycotina</taxon>
        <taxon>Basidiobolomycetes</taxon>
        <taxon>Basidiobolales</taxon>
        <taxon>Basidiobolaceae</taxon>
        <taxon>Basidiobolus</taxon>
    </lineage>
</organism>
<dbReference type="SMART" id="SM00271">
    <property type="entry name" value="DnaJ"/>
    <property type="match status" value="1"/>
</dbReference>
<comment type="caution">
    <text evidence="3">The sequence shown here is derived from an EMBL/GenBank/DDBJ whole genome shotgun (WGS) entry which is preliminary data.</text>
</comment>
<dbReference type="InParanoid" id="A0A1Y1YYP1"/>
<name>A0A1Y1YYP1_9FUNG</name>
<keyword evidence="4" id="KW-1185">Reference proteome</keyword>
<dbReference type="GO" id="GO:0030544">
    <property type="term" value="F:Hsp70 protein binding"/>
    <property type="evidence" value="ECO:0007669"/>
    <property type="project" value="TreeGrafter"/>
</dbReference>
<protein>
    <submittedName>
        <fullName evidence="3">DnaJ-domain-containing protein</fullName>
    </submittedName>
</protein>
<evidence type="ECO:0000313" key="4">
    <source>
        <dbReference type="Proteomes" id="UP000193498"/>
    </source>
</evidence>
<proteinExistence type="predicted"/>
<dbReference type="GO" id="GO:0005789">
    <property type="term" value="C:endoplasmic reticulum membrane"/>
    <property type="evidence" value="ECO:0007669"/>
    <property type="project" value="TreeGrafter"/>
</dbReference>
<feature type="domain" description="J" evidence="2">
    <location>
        <begin position="22"/>
        <end position="86"/>
    </location>
</feature>
<dbReference type="PRINTS" id="PR00625">
    <property type="entry name" value="JDOMAIN"/>
</dbReference>
<keyword evidence="1" id="KW-0812">Transmembrane</keyword>